<dbReference type="FunFam" id="3.40.225.10:FF:000007">
    <property type="entry name" value="Methylthioribulose-1-phosphate dehydratase"/>
    <property type="match status" value="1"/>
</dbReference>
<dbReference type="InterPro" id="IPR036409">
    <property type="entry name" value="Aldolase_II/adducin_N_sf"/>
</dbReference>
<comment type="function">
    <text evidence="6">Catalyzes the dehydration of methylthioribulose-1-phosphate (MTRu-1-P) into 2,3-diketo-5-methylthiopentyl-1-phosphate (DK-MTP-1-P).</text>
</comment>
<protein>
    <recommendedName>
        <fullName evidence="6">Methylthioribulose-1-phosphate dehydratase</fullName>
        <shortName evidence="6">MTRu-1-P dehydratase</shortName>
        <ecNumber evidence="6">4.2.1.109</ecNumber>
    </recommendedName>
</protein>
<dbReference type="InterPro" id="IPR001303">
    <property type="entry name" value="Aldolase_II/adducin_N"/>
</dbReference>
<evidence type="ECO:0000313" key="8">
    <source>
        <dbReference type="EMBL" id="PIE97081.1"/>
    </source>
</evidence>
<dbReference type="Proteomes" id="UP000228484">
    <property type="component" value="Unassembled WGS sequence"/>
</dbReference>
<dbReference type="GO" id="GO:0019509">
    <property type="term" value="P:L-methionine salvage from methylthioadenosine"/>
    <property type="evidence" value="ECO:0007669"/>
    <property type="project" value="UniProtKB-UniRule"/>
</dbReference>
<comment type="pathway">
    <text evidence="6">Amino-acid biosynthesis; L-methionine biosynthesis via salvage pathway; L-methionine from S-methyl-5-thio-alpha-D-ribose 1-phosphate: step 2/6.</text>
</comment>
<dbReference type="SUPFAM" id="SSF53639">
    <property type="entry name" value="AraD/HMP-PK domain-like"/>
    <property type="match status" value="1"/>
</dbReference>
<dbReference type="HAMAP" id="MF_01677">
    <property type="entry name" value="Salvage_MtnB"/>
    <property type="match status" value="1"/>
</dbReference>
<evidence type="ECO:0000256" key="4">
    <source>
        <dbReference type="ARBA" id="ARBA00023167"/>
    </source>
</evidence>
<dbReference type="EMBL" id="NWUW01000001">
    <property type="protein sequence ID" value="PIE97081.1"/>
    <property type="molecule type" value="Genomic_DNA"/>
</dbReference>
<name>A0A2G6QJW1_9BACI</name>
<sequence length="212" mass="23937">MKQLFRQWYDLSEIKKELTTRNWFPATSGNISIKVSHEPLTFLITASGKDKTKTTPDDFLLVDHLGVPVLETELRPSAETILHTHIYNNTNAGCVLHVHTTDNNVITNLYSDAVTLQNQEIIKALDIWEEGATIHIPIIENHAHIPTLGENFRKHIQGDSGAVLIRNHGITVWGRDSFDAKKRLEAYEFLFQFHIKLLLIQGGVSNGANSYS</sequence>
<feature type="domain" description="Class II aldolase/adducin N-terminal" evidence="7">
    <location>
        <begin position="9"/>
        <end position="195"/>
    </location>
</feature>
<comment type="subunit">
    <text evidence="6">Homotetramer.</text>
</comment>
<evidence type="ECO:0000256" key="1">
    <source>
        <dbReference type="ARBA" id="ARBA00022605"/>
    </source>
</evidence>
<evidence type="ECO:0000256" key="3">
    <source>
        <dbReference type="ARBA" id="ARBA00022833"/>
    </source>
</evidence>
<proteinExistence type="inferred from homology"/>
<comment type="catalytic activity">
    <reaction evidence="6">
        <text>5-(methylsulfanyl)-D-ribulose 1-phosphate = 5-methylsulfanyl-2,3-dioxopentyl phosphate + H2O</text>
        <dbReference type="Rhea" id="RHEA:15549"/>
        <dbReference type="ChEBI" id="CHEBI:15377"/>
        <dbReference type="ChEBI" id="CHEBI:58548"/>
        <dbReference type="ChEBI" id="CHEBI:58828"/>
        <dbReference type="EC" id="4.2.1.109"/>
    </reaction>
</comment>
<dbReference type="EC" id="4.2.1.109" evidence="6"/>
<accession>A0A2G6QJW1</accession>
<dbReference type="PANTHER" id="PTHR10640:SF7">
    <property type="entry name" value="METHYLTHIORIBULOSE-1-PHOSPHATE DEHYDRATASE"/>
    <property type="match status" value="1"/>
</dbReference>
<dbReference type="Gene3D" id="3.40.225.10">
    <property type="entry name" value="Class II aldolase/adducin N-terminal domain"/>
    <property type="match status" value="1"/>
</dbReference>
<evidence type="ECO:0000256" key="6">
    <source>
        <dbReference type="HAMAP-Rule" id="MF_01677"/>
    </source>
</evidence>
<evidence type="ECO:0000256" key="5">
    <source>
        <dbReference type="ARBA" id="ARBA00023239"/>
    </source>
</evidence>
<dbReference type="RefSeq" id="WP_099683128.1">
    <property type="nucleotide sequence ID" value="NZ_NWUW01000001.1"/>
</dbReference>
<keyword evidence="1 6" id="KW-0028">Amino-acid biosynthesis</keyword>
<dbReference type="GO" id="GO:0046570">
    <property type="term" value="F:methylthioribulose 1-phosphate dehydratase activity"/>
    <property type="evidence" value="ECO:0007669"/>
    <property type="project" value="UniProtKB-UniRule"/>
</dbReference>
<dbReference type="Pfam" id="PF00596">
    <property type="entry name" value="Aldolase_II"/>
    <property type="match status" value="1"/>
</dbReference>
<dbReference type="PANTHER" id="PTHR10640">
    <property type="entry name" value="METHYLTHIORIBULOSE-1-PHOSPHATE DEHYDRATASE"/>
    <property type="match status" value="1"/>
</dbReference>
<dbReference type="AlphaFoldDB" id="A0A2G6QJW1"/>
<dbReference type="InterPro" id="IPR017714">
    <property type="entry name" value="MethylthioRu-1-P_deHdtase_MtnB"/>
</dbReference>
<organism evidence="8 9">
    <name type="scientific">Bacillus fungorum</name>
    <dbReference type="NCBI Taxonomy" id="2039284"/>
    <lineage>
        <taxon>Bacteria</taxon>
        <taxon>Bacillati</taxon>
        <taxon>Bacillota</taxon>
        <taxon>Bacilli</taxon>
        <taxon>Bacillales</taxon>
        <taxon>Bacillaceae</taxon>
        <taxon>Bacillus</taxon>
    </lineage>
</organism>
<comment type="similarity">
    <text evidence="6">Belongs to the aldolase class II family. MtnB subfamily.</text>
</comment>
<keyword evidence="5 6" id="KW-0456">Lyase</keyword>
<dbReference type="GO" id="GO:0008270">
    <property type="term" value="F:zinc ion binding"/>
    <property type="evidence" value="ECO:0007669"/>
    <property type="project" value="UniProtKB-UniRule"/>
</dbReference>
<comment type="caution">
    <text evidence="8">The sequence shown here is derived from an EMBL/GenBank/DDBJ whole genome shotgun (WGS) entry which is preliminary data.</text>
</comment>
<keyword evidence="4 6" id="KW-0486">Methionine biosynthesis</keyword>
<evidence type="ECO:0000256" key="2">
    <source>
        <dbReference type="ARBA" id="ARBA00022723"/>
    </source>
</evidence>
<dbReference type="NCBIfam" id="TIGR03328">
    <property type="entry name" value="salvage_mtnB"/>
    <property type="match status" value="1"/>
</dbReference>
<dbReference type="GO" id="GO:0005737">
    <property type="term" value="C:cytoplasm"/>
    <property type="evidence" value="ECO:0007669"/>
    <property type="project" value="UniProtKB-UniRule"/>
</dbReference>
<dbReference type="UniPathway" id="UPA00904">
    <property type="reaction ID" value="UER00875"/>
</dbReference>
<evidence type="ECO:0000313" key="9">
    <source>
        <dbReference type="Proteomes" id="UP000228484"/>
    </source>
</evidence>
<gene>
    <name evidence="6 8" type="primary">mtnB</name>
    <name evidence="8" type="ORF">CO726_01895</name>
</gene>
<reference evidence="8 9" key="1">
    <citation type="submission" date="2017-09" db="EMBL/GenBank/DDBJ databases">
        <title>Biocontrol bacteria screening and application from spent mushroom substrate.</title>
        <authorList>
            <person name="Sun X."/>
        </authorList>
    </citation>
    <scope>NUCLEOTIDE SEQUENCE [LARGE SCALE GENOMIC DNA]</scope>
    <source>
        <strain evidence="8 9">100374</strain>
    </source>
</reference>
<dbReference type="NCBIfam" id="NF005244">
    <property type="entry name" value="PRK06754.1"/>
    <property type="match status" value="1"/>
</dbReference>
<keyword evidence="3 6" id="KW-0862">Zinc</keyword>
<feature type="binding site" evidence="6">
    <location>
        <position position="97"/>
    </location>
    <ligand>
        <name>Zn(2+)</name>
        <dbReference type="ChEBI" id="CHEBI:29105"/>
    </ligand>
</feature>
<keyword evidence="9" id="KW-1185">Reference proteome</keyword>
<evidence type="ECO:0000259" key="7">
    <source>
        <dbReference type="SMART" id="SM01007"/>
    </source>
</evidence>
<feature type="binding site" evidence="6">
    <location>
        <position position="99"/>
    </location>
    <ligand>
        <name>Zn(2+)</name>
        <dbReference type="ChEBI" id="CHEBI:29105"/>
    </ligand>
</feature>
<comment type="cofactor">
    <cofactor evidence="6">
        <name>Zn(2+)</name>
        <dbReference type="ChEBI" id="CHEBI:29105"/>
    </cofactor>
    <text evidence="6">Binds 1 zinc ion per subunit.</text>
</comment>
<keyword evidence="2 6" id="KW-0479">Metal-binding</keyword>
<dbReference type="SMART" id="SM01007">
    <property type="entry name" value="Aldolase_II"/>
    <property type="match status" value="1"/>
</dbReference>